<feature type="domain" description="DUF2470" evidence="1">
    <location>
        <begin position="242"/>
        <end position="314"/>
    </location>
</feature>
<dbReference type="InterPro" id="IPR037119">
    <property type="entry name" value="Haem_oxidase_HugZ-like_sf"/>
</dbReference>
<organism evidence="3 4">
    <name type="scientific">Symbiochloris irregularis</name>
    <dbReference type="NCBI Taxonomy" id="706552"/>
    <lineage>
        <taxon>Eukaryota</taxon>
        <taxon>Viridiplantae</taxon>
        <taxon>Chlorophyta</taxon>
        <taxon>core chlorophytes</taxon>
        <taxon>Trebouxiophyceae</taxon>
        <taxon>Trebouxiales</taxon>
        <taxon>Trebouxiaceae</taxon>
        <taxon>Symbiochloris</taxon>
    </lineage>
</organism>
<evidence type="ECO:0000313" key="3">
    <source>
        <dbReference type="EMBL" id="KAK9808263.1"/>
    </source>
</evidence>
<dbReference type="Proteomes" id="UP001465755">
    <property type="component" value="Unassembled WGS sequence"/>
</dbReference>
<evidence type="ECO:0008006" key="5">
    <source>
        <dbReference type="Google" id="ProtNLM"/>
    </source>
</evidence>
<dbReference type="PANTHER" id="PTHR13343:SF22">
    <property type="entry name" value="GLUTAMYL-TRNA REDUCTASE-BINDING PROTEIN, CHLOROPLASTIC"/>
    <property type="match status" value="1"/>
</dbReference>
<keyword evidence="4" id="KW-1185">Reference proteome</keyword>
<dbReference type="Gene3D" id="2.30.110.10">
    <property type="entry name" value="Electron Transport, Fmn-binding Protein, Chain A"/>
    <property type="match status" value="1"/>
</dbReference>
<name>A0AAW1PE98_9CHLO</name>
<dbReference type="InterPro" id="IPR012349">
    <property type="entry name" value="Split_barrel_FMN-bd"/>
</dbReference>
<proteinExistence type="predicted"/>
<dbReference type="Pfam" id="PF10615">
    <property type="entry name" value="DUF2470"/>
    <property type="match status" value="1"/>
</dbReference>
<dbReference type="PANTHER" id="PTHR13343">
    <property type="entry name" value="CREG1 PROTEIN"/>
    <property type="match status" value="1"/>
</dbReference>
<comment type="caution">
    <text evidence="3">The sequence shown here is derived from an EMBL/GenBank/DDBJ whole genome shotgun (WGS) entry which is preliminary data.</text>
</comment>
<feature type="domain" description="CREG-like beta-barrel" evidence="2">
    <location>
        <begin position="77"/>
        <end position="225"/>
    </location>
</feature>
<dbReference type="InterPro" id="IPR019595">
    <property type="entry name" value="DUF2470"/>
</dbReference>
<dbReference type="GO" id="GO:0005737">
    <property type="term" value="C:cytoplasm"/>
    <property type="evidence" value="ECO:0007669"/>
    <property type="project" value="UniProtKB-ARBA"/>
</dbReference>
<dbReference type="InterPro" id="IPR055343">
    <property type="entry name" value="CREG_beta-barrel"/>
</dbReference>
<dbReference type="EMBL" id="JALJOQ010000025">
    <property type="protein sequence ID" value="KAK9808263.1"/>
    <property type="molecule type" value="Genomic_DNA"/>
</dbReference>
<dbReference type="SUPFAM" id="SSF50475">
    <property type="entry name" value="FMN-binding split barrel"/>
    <property type="match status" value="1"/>
</dbReference>
<protein>
    <recommendedName>
        <fullName evidence="5">DUF2470 domain-containing protein</fullName>
    </recommendedName>
</protein>
<dbReference type="Gene3D" id="3.20.180.10">
    <property type="entry name" value="PNP-oxidase-like"/>
    <property type="match status" value="1"/>
</dbReference>
<evidence type="ECO:0000259" key="2">
    <source>
        <dbReference type="Pfam" id="PF13883"/>
    </source>
</evidence>
<evidence type="ECO:0000313" key="4">
    <source>
        <dbReference type="Proteomes" id="UP001465755"/>
    </source>
</evidence>
<evidence type="ECO:0000259" key="1">
    <source>
        <dbReference type="Pfam" id="PF10615"/>
    </source>
</evidence>
<gene>
    <name evidence="3" type="ORF">WJX73_004581</name>
</gene>
<reference evidence="3 4" key="1">
    <citation type="journal article" date="2024" name="Nat. Commun.">
        <title>Phylogenomics reveals the evolutionary origins of lichenization in chlorophyte algae.</title>
        <authorList>
            <person name="Puginier C."/>
            <person name="Libourel C."/>
            <person name="Otte J."/>
            <person name="Skaloud P."/>
            <person name="Haon M."/>
            <person name="Grisel S."/>
            <person name="Petersen M."/>
            <person name="Berrin J.G."/>
            <person name="Delaux P.M."/>
            <person name="Dal Grande F."/>
            <person name="Keller J."/>
        </authorList>
    </citation>
    <scope>NUCLEOTIDE SEQUENCE [LARGE SCALE GENOMIC DNA]</scope>
    <source>
        <strain evidence="3 4">SAG 2036</strain>
    </source>
</reference>
<sequence>MEQILHRSLTSNPVKPVLGNIVAHRQLVAPAHSSPALLQLCDLQPSTRSRRHCTVLRAAAILSPPTSPGTEASAQTRPTSAETARTIVDISHFGTLSTVSETGSPLGTFITYVLDERGEALLRLRADAVHTRNLQRNPQCSLFIQPQDLPARLLARATLIGEVAPLDSSAAAAAAQQHALLHYSSSGIDAPQPTDLFYRLNIHECFYVGGIGSTSAAEYLDAELYRSAEPDPLRRDAPALVSTFNRERTEDVLRVGAFAVGQPIEQTYAAELLWIDKQGVYLSVLTAAAEAAVVCRVTFHRPVLDERDARSVLTLLAQVAWERERSYEPAVPATSSP</sequence>
<dbReference type="Pfam" id="PF13883">
    <property type="entry name" value="CREG_beta-barrel"/>
    <property type="match status" value="1"/>
</dbReference>
<dbReference type="AlphaFoldDB" id="A0AAW1PE98"/>
<accession>A0AAW1PE98</accession>